<dbReference type="GO" id="GO:0015288">
    <property type="term" value="F:porin activity"/>
    <property type="evidence" value="ECO:0007669"/>
    <property type="project" value="UniProtKB-KW"/>
</dbReference>
<sequence>MKVTTVRLAGVTATALACLSMNPAFGQTNIQLYGVLDTGIEFVTHAGPTGENLWRVPGITGTMPSRWGIRGNEDIGGGLHAVFTLENGFNVRAGDVNQGGRLFGRQSWVGLQNDWGTLSFGRQYSMTFWALSDADILGPDIYGGLGSFDAYIPNARSDNTVAYKGTWRGLTFGATWSFGRDSAGTGNSPGQGTCAGNGTGANGSPACRQWSAMLRYDTAAFGVAAAYDQQRGGPGAAANFFDGVAPVAIAGSGATDSRIQLNGYVKGGDWKVGGGWLGRRVSTDAAGLPGVNSDMFYLTASYTWAPQYVIDGGVYRIVNAQHDARGTIAALRGTWLLSRRSAVYLQTGYLFNSARAAYTLSQGGAGASPNAGVNQLGVMAGVRHTF</sequence>
<dbReference type="Proteomes" id="UP000382577">
    <property type="component" value="Unassembled WGS sequence"/>
</dbReference>
<evidence type="ECO:0000256" key="2">
    <source>
        <dbReference type="ARBA" id="ARBA00011233"/>
    </source>
</evidence>
<evidence type="ECO:0000256" key="11">
    <source>
        <dbReference type="SAM" id="SignalP"/>
    </source>
</evidence>
<evidence type="ECO:0000259" key="12">
    <source>
        <dbReference type="Pfam" id="PF13609"/>
    </source>
</evidence>
<evidence type="ECO:0000313" key="13">
    <source>
        <dbReference type="EMBL" id="VVD69946.1"/>
    </source>
</evidence>
<gene>
    <name evidence="13" type="ORF">PFI31113_00552</name>
</gene>
<evidence type="ECO:0000256" key="4">
    <source>
        <dbReference type="ARBA" id="ARBA00022452"/>
    </source>
</evidence>
<comment type="subunit">
    <text evidence="2">Homotrimer.</text>
</comment>
<dbReference type="GO" id="GO:0009279">
    <property type="term" value="C:cell outer membrane"/>
    <property type="evidence" value="ECO:0007669"/>
    <property type="project" value="UniProtKB-SubCell"/>
</dbReference>
<keyword evidence="7" id="KW-0406">Ion transport</keyword>
<dbReference type="InterPro" id="IPR033900">
    <property type="entry name" value="Gram_neg_porin_domain"/>
</dbReference>
<dbReference type="PANTHER" id="PTHR34501">
    <property type="entry name" value="PROTEIN YDDL-RELATED"/>
    <property type="match status" value="1"/>
</dbReference>
<dbReference type="InterPro" id="IPR023614">
    <property type="entry name" value="Porin_dom_sf"/>
</dbReference>
<dbReference type="Pfam" id="PF13609">
    <property type="entry name" value="Porin_4"/>
    <property type="match status" value="1"/>
</dbReference>
<dbReference type="GO" id="GO:0006811">
    <property type="term" value="P:monoatomic ion transport"/>
    <property type="evidence" value="ECO:0007669"/>
    <property type="project" value="UniProtKB-KW"/>
</dbReference>
<dbReference type="SUPFAM" id="SSF56935">
    <property type="entry name" value="Porins"/>
    <property type="match status" value="1"/>
</dbReference>
<accession>A0A5E4S2H3</accession>
<dbReference type="PANTHER" id="PTHR34501:SF9">
    <property type="entry name" value="MAJOR OUTER MEMBRANE PROTEIN P.IA"/>
    <property type="match status" value="1"/>
</dbReference>
<dbReference type="OrthoDB" id="8679056at2"/>
<evidence type="ECO:0000256" key="10">
    <source>
        <dbReference type="ARBA" id="ARBA00023237"/>
    </source>
</evidence>
<evidence type="ECO:0000256" key="5">
    <source>
        <dbReference type="ARBA" id="ARBA00022692"/>
    </source>
</evidence>
<dbReference type="EMBL" id="CABPRW010000001">
    <property type="protein sequence ID" value="VVD69946.1"/>
    <property type="molecule type" value="Genomic_DNA"/>
</dbReference>
<dbReference type="Gene3D" id="2.40.160.10">
    <property type="entry name" value="Porin"/>
    <property type="match status" value="1"/>
</dbReference>
<evidence type="ECO:0000256" key="3">
    <source>
        <dbReference type="ARBA" id="ARBA00022448"/>
    </source>
</evidence>
<evidence type="ECO:0000256" key="1">
    <source>
        <dbReference type="ARBA" id="ARBA00004571"/>
    </source>
</evidence>
<keyword evidence="10" id="KW-0998">Cell outer membrane</keyword>
<dbReference type="AlphaFoldDB" id="A0A5E4S2H3"/>
<dbReference type="GO" id="GO:0046930">
    <property type="term" value="C:pore complex"/>
    <property type="evidence" value="ECO:0007669"/>
    <property type="project" value="UniProtKB-KW"/>
</dbReference>
<evidence type="ECO:0000256" key="7">
    <source>
        <dbReference type="ARBA" id="ARBA00023065"/>
    </source>
</evidence>
<keyword evidence="9" id="KW-0472">Membrane</keyword>
<dbReference type="RefSeq" id="WP_150598595.1">
    <property type="nucleotide sequence ID" value="NZ_CABPRW010000001.1"/>
</dbReference>
<evidence type="ECO:0000256" key="9">
    <source>
        <dbReference type="ARBA" id="ARBA00023136"/>
    </source>
</evidence>
<comment type="subcellular location">
    <subcellularLocation>
        <location evidence="1">Cell outer membrane</location>
        <topology evidence="1">Multi-pass membrane protein</topology>
    </subcellularLocation>
</comment>
<protein>
    <submittedName>
        <fullName evidence="13">Porin</fullName>
    </submittedName>
</protein>
<evidence type="ECO:0000256" key="8">
    <source>
        <dbReference type="ARBA" id="ARBA00023114"/>
    </source>
</evidence>
<keyword evidence="4" id="KW-1134">Transmembrane beta strand</keyword>
<dbReference type="PROSITE" id="PS51257">
    <property type="entry name" value="PROKAR_LIPOPROTEIN"/>
    <property type="match status" value="1"/>
</dbReference>
<evidence type="ECO:0000256" key="6">
    <source>
        <dbReference type="ARBA" id="ARBA00022729"/>
    </source>
</evidence>
<evidence type="ECO:0000313" key="14">
    <source>
        <dbReference type="Proteomes" id="UP000382577"/>
    </source>
</evidence>
<proteinExistence type="predicted"/>
<feature type="domain" description="Porin" evidence="12">
    <location>
        <begin position="13"/>
        <end position="353"/>
    </location>
</feature>
<name>A0A5E4S2H3_9BURK</name>
<feature type="chain" id="PRO_5023110207" evidence="11">
    <location>
        <begin position="27"/>
        <end position="386"/>
    </location>
</feature>
<dbReference type="CDD" id="cd00342">
    <property type="entry name" value="gram_neg_porins"/>
    <property type="match status" value="1"/>
</dbReference>
<keyword evidence="6 11" id="KW-0732">Signal</keyword>
<organism evidence="13 14">
    <name type="scientific">Pandoraea fibrosis</name>
    <dbReference type="NCBI Taxonomy" id="1891094"/>
    <lineage>
        <taxon>Bacteria</taxon>
        <taxon>Pseudomonadati</taxon>
        <taxon>Pseudomonadota</taxon>
        <taxon>Betaproteobacteria</taxon>
        <taxon>Burkholderiales</taxon>
        <taxon>Burkholderiaceae</taxon>
        <taxon>Pandoraea</taxon>
    </lineage>
</organism>
<reference evidence="13 14" key="1">
    <citation type="submission" date="2019-08" db="EMBL/GenBank/DDBJ databases">
        <authorList>
            <person name="Peeters C."/>
        </authorList>
    </citation>
    <scope>NUCLEOTIDE SEQUENCE [LARGE SCALE GENOMIC DNA]</scope>
    <source>
        <strain evidence="13 14">LMG 31113</strain>
    </source>
</reference>
<keyword evidence="3" id="KW-0813">Transport</keyword>
<dbReference type="InterPro" id="IPR050298">
    <property type="entry name" value="Gram-neg_bact_OMP"/>
</dbReference>
<feature type="signal peptide" evidence="11">
    <location>
        <begin position="1"/>
        <end position="26"/>
    </location>
</feature>
<keyword evidence="5" id="KW-0812">Transmembrane</keyword>
<keyword evidence="8" id="KW-0626">Porin</keyword>